<protein>
    <submittedName>
        <fullName evidence="2">Uncharacterized protein</fullName>
    </submittedName>
</protein>
<keyword evidence="3" id="KW-1185">Reference proteome</keyword>
<organism evidence="2 3">
    <name type="scientific">Steinernema carpocapsae</name>
    <name type="common">Entomopathogenic nematode</name>
    <dbReference type="NCBI Taxonomy" id="34508"/>
    <lineage>
        <taxon>Eukaryota</taxon>
        <taxon>Metazoa</taxon>
        <taxon>Ecdysozoa</taxon>
        <taxon>Nematoda</taxon>
        <taxon>Chromadorea</taxon>
        <taxon>Rhabditida</taxon>
        <taxon>Tylenchina</taxon>
        <taxon>Panagrolaimomorpha</taxon>
        <taxon>Strongyloidoidea</taxon>
        <taxon>Steinernematidae</taxon>
        <taxon>Steinernema</taxon>
    </lineage>
</organism>
<dbReference type="EMBL" id="AZBU02000005">
    <property type="protein sequence ID" value="TKR77219.1"/>
    <property type="molecule type" value="Genomic_DNA"/>
</dbReference>
<sequence>MLEQSLKPHDRLMFMLKYSRPIRADKTRRSFVVKQRHPGRLQKQRIKHQEKREKDNELGAKIEAYARKRRIIDGHIKVMEARLLRSTSIFSSASKE</sequence>
<feature type="compositionally biased region" description="Basic residues" evidence="1">
    <location>
        <begin position="32"/>
        <end position="49"/>
    </location>
</feature>
<name>A0A4U5N427_STECR</name>
<reference evidence="2 3" key="2">
    <citation type="journal article" date="2019" name="G3 (Bethesda)">
        <title>Hybrid Assembly of the Genome of the Entomopathogenic Nematode Steinernema carpocapsae Identifies the X-Chromosome.</title>
        <authorList>
            <person name="Serra L."/>
            <person name="Macchietto M."/>
            <person name="Macias-Munoz A."/>
            <person name="McGill C.J."/>
            <person name="Rodriguez I.M."/>
            <person name="Rodriguez B."/>
            <person name="Murad R."/>
            <person name="Mortazavi A."/>
        </authorList>
    </citation>
    <scope>NUCLEOTIDE SEQUENCE [LARGE SCALE GENOMIC DNA]</scope>
    <source>
        <strain evidence="2 3">ALL</strain>
    </source>
</reference>
<dbReference type="Proteomes" id="UP000298663">
    <property type="component" value="Unassembled WGS sequence"/>
</dbReference>
<evidence type="ECO:0000256" key="1">
    <source>
        <dbReference type="SAM" id="MobiDB-lite"/>
    </source>
</evidence>
<proteinExistence type="predicted"/>
<dbReference type="AlphaFoldDB" id="A0A4U5N427"/>
<reference evidence="2 3" key="1">
    <citation type="journal article" date="2015" name="Genome Biol.">
        <title>Comparative genomics of Steinernema reveals deeply conserved gene regulatory networks.</title>
        <authorList>
            <person name="Dillman A.R."/>
            <person name="Macchietto M."/>
            <person name="Porter C.F."/>
            <person name="Rogers A."/>
            <person name="Williams B."/>
            <person name="Antoshechkin I."/>
            <person name="Lee M.M."/>
            <person name="Goodwin Z."/>
            <person name="Lu X."/>
            <person name="Lewis E.E."/>
            <person name="Goodrich-Blair H."/>
            <person name="Stock S.P."/>
            <person name="Adams B.J."/>
            <person name="Sternberg P.W."/>
            <person name="Mortazavi A."/>
        </authorList>
    </citation>
    <scope>NUCLEOTIDE SEQUENCE [LARGE SCALE GENOMIC DNA]</scope>
    <source>
        <strain evidence="2 3">ALL</strain>
    </source>
</reference>
<evidence type="ECO:0000313" key="2">
    <source>
        <dbReference type="EMBL" id="TKR77219.1"/>
    </source>
</evidence>
<gene>
    <name evidence="2" type="ORF">L596_018232</name>
</gene>
<comment type="caution">
    <text evidence="2">The sequence shown here is derived from an EMBL/GenBank/DDBJ whole genome shotgun (WGS) entry which is preliminary data.</text>
</comment>
<evidence type="ECO:0000313" key="3">
    <source>
        <dbReference type="Proteomes" id="UP000298663"/>
    </source>
</evidence>
<dbReference type="OrthoDB" id="533508at2759"/>
<accession>A0A4U5N427</accession>
<feature type="region of interest" description="Disordered" evidence="1">
    <location>
        <begin position="32"/>
        <end position="55"/>
    </location>
</feature>